<keyword evidence="3" id="KW-0238">DNA-binding</keyword>
<evidence type="ECO:0000256" key="3">
    <source>
        <dbReference type="ARBA" id="ARBA00023125"/>
    </source>
</evidence>
<dbReference type="GO" id="GO:0000976">
    <property type="term" value="F:transcription cis-regulatory region binding"/>
    <property type="evidence" value="ECO:0007669"/>
    <property type="project" value="TreeGrafter"/>
</dbReference>
<dbReference type="SUPFAM" id="SSF46785">
    <property type="entry name" value="Winged helix' DNA-binding domain"/>
    <property type="match status" value="1"/>
</dbReference>
<comment type="similarity">
    <text evidence="1">Belongs to the LysR transcriptional regulatory family.</text>
</comment>
<dbReference type="PROSITE" id="PS50931">
    <property type="entry name" value="HTH_LYSR"/>
    <property type="match status" value="1"/>
</dbReference>
<sequence>MSTIRFLRTFLAVEKYGSFAAAAGRVALTQAAVGQQMRALEEEFRRPLFSRSGRVITLTPAARALIPQARKLVAAYEAMLADADTGHDIAGSITVGAIVSAMGFLSENVVSLKAQYPALDVRLVLGHSGELAEQVTASRIDAALTVQIPYEMPVNLQWTPLYEEPLMLIASTRVATAQADVGSLLKSHPFIRFDRTSPTGAKVEQTLRRMRIKPKEVLEVNSVAAIIDLVRQNVGISIVPLLKHVAWTRDHSLIALQLPYGSLKRVIGMLENGRQLEITAVVRQKLLQTLA</sequence>
<protein>
    <submittedName>
        <fullName evidence="6">LysR family transcriptional regulator</fullName>
    </submittedName>
</protein>
<organism evidence="6 7">
    <name type="scientific">Caballeronia udeis</name>
    <dbReference type="NCBI Taxonomy" id="1232866"/>
    <lineage>
        <taxon>Bacteria</taxon>
        <taxon>Pseudomonadati</taxon>
        <taxon>Pseudomonadota</taxon>
        <taxon>Betaproteobacteria</taxon>
        <taxon>Burkholderiales</taxon>
        <taxon>Burkholderiaceae</taxon>
        <taxon>Caballeronia</taxon>
    </lineage>
</organism>
<dbReference type="EMBL" id="FCOK02000034">
    <property type="protein sequence ID" value="SAL47372.1"/>
    <property type="molecule type" value="Genomic_DNA"/>
</dbReference>
<evidence type="ECO:0000313" key="6">
    <source>
        <dbReference type="EMBL" id="SAL47372.1"/>
    </source>
</evidence>
<evidence type="ECO:0000256" key="2">
    <source>
        <dbReference type="ARBA" id="ARBA00023015"/>
    </source>
</evidence>
<dbReference type="SUPFAM" id="SSF53850">
    <property type="entry name" value="Periplasmic binding protein-like II"/>
    <property type="match status" value="1"/>
</dbReference>
<dbReference type="PANTHER" id="PTHR30126">
    <property type="entry name" value="HTH-TYPE TRANSCRIPTIONAL REGULATOR"/>
    <property type="match status" value="1"/>
</dbReference>
<dbReference type="Gene3D" id="3.40.190.290">
    <property type="match status" value="1"/>
</dbReference>
<keyword evidence="4" id="KW-0804">Transcription</keyword>
<dbReference type="InterPro" id="IPR036388">
    <property type="entry name" value="WH-like_DNA-bd_sf"/>
</dbReference>
<dbReference type="Proteomes" id="UP000054683">
    <property type="component" value="Unassembled WGS sequence"/>
</dbReference>
<accession>A0A158HSJ6</accession>
<dbReference type="OrthoDB" id="8707631at2"/>
<gene>
    <name evidence="6" type="ORF">AWB69_04773</name>
</gene>
<dbReference type="GO" id="GO:0003700">
    <property type="term" value="F:DNA-binding transcription factor activity"/>
    <property type="evidence" value="ECO:0007669"/>
    <property type="project" value="InterPro"/>
</dbReference>
<keyword evidence="2" id="KW-0805">Transcription regulation</keyword>
<name>A0A158HSJ6_9BURK</name>
<dbReference type="RefSeq" id="WP_062089139.1">
    <property type="nucleotide sequence ID" value="NZ_FCOK02000034.1"/>
</dbReference>
<dbReference type="Pfam" id="PF00126">
    <property type="entry name" value="HTH_1"/>
    <property type="match status" value="1"/>
</dbReference>
<evidence type="ECO:0000259" key="5">
    <source>
        <dbReference type="PROSITE" id="PS50931"/>
    </source>
</evidence>
<dbReference type="InterPro" id="IPR000847">
    <property type="entry name" value="LysR_HTH_N"/>
</dbReference>
<dbReference type="PRINTS" id="PR00039">
    <property type="entry name" value="HTHLYSR"/>
</dbReference>
<evidence type="ECO:0000313" key="7">
    <source>
        <dbReference type="Proteomes" id="UP000054683"/>
    </source>
</evidence>
<proteinExistence type="inferred from homology"/>
<dbReference type="Pfam" id="PF03466">
    <property type="entry name" value="LysR_substrate"/>
    <property type="match status" value="1"/>
</dbReference>
<dbReference type="PANTHER" id="PTHR30126:SF94">
    <property type="entry name" value="LYSR FAMILY TRANSCRIPTIONAL REGULATOR"/>
    <property type="match status" value="1"/>
</dbReference>
<reference evidence="6 7" key="1">
    <citation type="submission" date="2016-01" db="EMBL/GenBank/DDBJ databases">
        <authorList>
            <person name="Oliw E.H."/>
        </authorList>
    </citation>
    <scope>NUCLEOTIDE SEQUENCE [LARGE SCALE GENOMIC DNA]</scope>
    <source>
        <strain evidence="6">LMG 27134</strain>
    </source>
</reference>
<feature type="domain" description="HTH lysR-type" evidence="5">
    <location>
        <begin position="1"/>
        <end position="59"/>
    </location>
</feature>
<dbReference type="InterPro" id="IPR036390">
    <property type="entry name" value="WH_DNA-bd_sf"/>
</dbReference>
<dbReference type="InterPro" id="IPR005119">
    <property type="entry name" value="LysR_subst-bd"/>
</dbReference>
<dbReference type="Gene3D" id="1.10.10.10">
    <property type="entry name" value="Winged helix-like DNA-binding domain superfamily/Winged helix DNA-binding domain"/>
    <property type="match status" value="1"/>
</dbReference>
<evidence type="ECO:0000256" key="1">
    <source>
        <dbReference type="ARBA" id="ARBA00009437"/>
    </source>
</evidence>
<dbReference type="AlphaFoldDB" id="A0A158HSJ6"/>
<evidence type="ECO:0000256" key="4">
    <source>
        <dbReference type="ARBA" id="ARBA00023163"/>
    </source>
</evidence>